<dbReference type="SUPFAM" id="SSF82693">
    <property type="entry name" value="Multidrug efflux transporter AcrB pore domain, PN1, PN2, PC1 and PC2 subdomains"/>
    <property type="match status" value="3"/>
</dbReference>
<dbReference type="InterPro" id="IPR001036">
    <property type="entry name" value="Acrflvin-R"/>
</dbReference>
<dbReference type="SUPFAM" id="SSF82866">
    <property type="entry name" value="Multidrug efflux transporter AcrB transmembrane domain"/>
    <property type="match status" value="2"/>
</dbReference>
<feature type="transmembrane region" description="Helical" evidence="1">
    <location>
        <begin position="462"/>
        <end position="485"/>
    </location>
</feature>
<dbReference type="AlphaFoldDB" id="A0A5D0MKS5"/>
<keyword evidence="1" id="KW-0472">Membrane</keyword>
<feature type="transmembrane region" description="Helical" evidence="1">
    <location>
        <begin position="890"/>
        <end position="909"/>
    </location>
</feature>
<comment type="caution">
    <text evidence="2">The sequence shown here is derived from an EMBL/GenBank/DDBJ whole genome shotgun (WGS) entry which is preliminary data.</text>
</comment>
<dbReference type="Gene3D" id="1.20.1640.10">
    <property type="entry name" value="Multidrug efflux transporter AcrB transmembrane domain"/>
    <property type="match status" value="2"/>
</dbReference>
<reference evidence="2" key="1">
    <citation type="submission" date="2019-08" db="EMBL/GenBank/DDBJ databases">
        <title>Genomic characterization of a novel candidate phylum (ARYD3) from a high temperature, high salinity tertiary oil reservoir in north central Oklahoma, USA.</title>
        <authorList>
            <person name="Youssef N.H."/>
            <person name="Yadav A."/>
            <person name="Elshahed M.S."/>
        </authorList>
    </citation>
    <scope>NUCLEOTIDE SEQUENCE [LARGE SCALE GENOMIC DNA]</scope>
    <source>
        <strain evidence="2">ARYD3</strain>
    </source>
</reference>
<feature type="transmembrane region" description="Helical" evidence="1">
    <location>
        <begin position="864"/>
        <end position="884"/>
    </location>
</feature>
<proteinExistence type="predicted"/>
<gene>
    <name evidence="2" type="ORF">FXF47_05515</name>
</gene>
<feature type="transmembrane region" description="Helical" evidence="1">
    <location>
        <begin position="363"/>
        <end position="382"/>
    </location>
</feature>
<keyword evidence="1" id="KW-1133">Transmembrane helix</keyword>
<dbReference type="Gene3D" id="3.30.2090.10">
    <property type="entry name" value="Multidrug efflux transporter AcrB TolC docking domain, DN and DC subdomains"/>
    <property type="match status" value="2"/>
</dbReference>
<evidence type="ECO:0000313" key="3">
    <source>
        <dbReference type="Proteomes" id="UP000324143"/>
    </source>
</evidence>
<feature type="transmembrane region" description="Helical" evidence="1">
    <location>
        <begin position="521"/>
        <end position="539"/>
    </location>
</feature>
<sequence>MKLLKYFTKNKILVNLIIILIIAVGIFSLNRLGKDIIPTVEMDSMIINVVYPGASPSDVEINAVVPIENELDQISGIEEYTSFSIENSATIYVTLDDELDDVKSVKDEVYRNISPNNIENFPEEVENLQIFDVNPKQMEVFRLSITPKNESEVKEKELYNFADKIEDNLQKIEGVAEVRKRGYREREILVNVFPEKMRNYYVSLNNIVGSIKSRNVRSTGGSIQSVKKEQTIVTIGEFQNPMDVKDVIIRSSFEKKRVRIRDIANVVDGFKEKTEIVRVNQKQSVILGIVKKENADVVKTANRVKEFIKNSEKRFPEKFKIMGVEDKSLSITSLLNVVSSNAVLGFLLVVFVLLVFLDFKTSFWTAFGIPLSMLMVFSFMYIEGITLNVITLSAIITVLGMLVDHGIVISEVIYENKVKGMNSFDATIEGVKKVFYPVTVTILTTIAAFLPLMAIKGKMGKVIYVFPVVVTATLIASFFEATVILPNHLAGGKTKKNKKKKKWFEFLQNVYKYLLKKALRYRYLVLGLFIAIFFGTIFISRSTLQKFVLFWDDSSDKIYINLEAAEGTSLETTKEYTKKVENIVLKEVPERERVSMITNIGNHTVKRIDSKGDHTNWSQIVLNLVPVTERERIAQEVIRDLRSKINVEKLENFEMIAFEKEEMGPPTGDPVDVKIVYRDEEEGIKFQRNIEKFLSNIDGVYNIENDREGTEEEIKIEFDYERLAQLGLDVVNVANTVRTAYQGSIATSIMTTEDELDFRVQVDDTYQMDRKFLNRLLVPNNQGRLIRLEQVAKLVTRESQNTINHYNGDRVITINAQVDPDKLTSRQISRRINKKFRPMAMKNQNIDLVMGGEAKETRESMRGALFAFGLAALLIYFLLVMLFNSISQPFMIMMAVPFGIVGALFAFYLHGIPLNFMGIIGIIGLSGVVVNDSVIMVDFINQVYRETETDQNIIMDIIDGAKQRFRPVVLTTVTTVAGLLPTVYGIGGSATMIVPTVMAIAYGLLFATLITLIFIPSIYMVNVDIKKILSRFFNV</sequence>
<accession>A0A5D0MKS5</accession>
<feature type="transmembrane region" description="Helical" evidence="1">
    <location>
        <begin position="968"/>
        <end position="987"/>
    </location>
</feature>
<dbReference type="Proteomes" id="UP000324143">
    <property type="component" value="Unassembled WGS sequence"/>
</dbReference>
<dbReference type="PRINTS" id="PR00702">
    <property type="entry name" value="ACRIFLAVINRP"/>
</dbReference>
<feature type="transmembrane region" description="Helical" evidence="1">
    <location>
        <begin position="434"/>
        <end position="455"/>
    </location>
</feature>
<evidence type="ECO:0000313" key="2">
    <source>
        <dbReference type="EMBL" id="TYB31159.1"/>
    </source>
</evidence>
<dbReference type="InterPro" id="IPR027463">
    <property type="entry name" value="AcrB_DN_DC_subdom"/>
</dbReference>
<dbReference type="GO" id="GO:0042910">
    <property type="term" value="F:xenobiotic transmembrane transporter activity"/>
    <property type="evidence" value="ECO:0007669"/>
    <property type="project" value="TreeGrafter"/>
</dbReference>
<dbReference type="Gene3D" id="3.30.70.1320">
    <property type="entry name" value="Multidrug efflux transporter AcrB pore domain like"/>
    <property type="match status" value="1"/>
</dbReference>
<feature type="transmembrane region" description="Helical" evidence="1">
    <location>
        <begin position="12"/>
        <end position="29"/>
    </location>
</feature>
<name>A0A5D0MKS5_9BACT</name>
<dbReference type="Gene3D" id="3.30.70.1430">
    <property type="entry name" value="Multidrug efflux transporter AcrB pore domain"/>
    <property type="match status" value="2"/>
</dbReference>
<feature type="transmembrane region" description="Helical" evidence="1">
    <location>
        <begin position="999"/>
        <end position="1021"/>
    </location>
</feature>
<dbReference type="Pfam" id="PF00873">
    <property type="entry name" value="ACR_tran"/>
    <property type="match status" value="1"/>
</dbReference>
<dbReference type="GO" id="GO:0005886">
    <property type="term" value="C:plasma membrane"/>
    <property type="evidence" value="ECO:0007669"/>
    <property type="project" value="TreeGrafter"/>
</dbReference>
<evidence type="ECO:0000256" key="1">
    <source>
        <dbReference type="SAM" id="Phobius"/>
    </source>
</evidence>
<keyword evidence="3" id="KW-1185">Reference proteome</keyword>
<dbReference type="SUPFAM" id="SSF82714">
    <property type="entry name" value="Multidrug efflux transporter AcrB TolC docking domain, DN and DC subdomains"/>
    <property type="match status" value="2"/>
</dbReference>
<protein>
    <submittedName>
        <fullName evidence="2">Efflux RND transporter permease subunit</fullName>
    </submittedName>
</protein>
<dbReference type="PANTHER" id="PTHR32063:SF33">
    <property type="entry name" value="RND SUPERFAMILY EFFLUX PUMP PERMEASE COMPONENT"/>
    <property type="match status" value="1"/>
</dbReference>
<feature type="transmembrane region" description="Helical" evidence="1">
    <location>
        <begin position="334"/>
        <end position="357"/>
    </location>
</feature>
<dbReference type="PANTHER" id="PTHR32063">
    <property type="match status" value="1"/>
</dbReference>
<keyword evidence="1" id="KW-0812">Transmembrane</keyword>
<organism evidence="2 3">
    <name type="scientific">Candidatus Mcinerneyibacterium aminivorans</name>
    <dbReference type="NCBI Taxonomy" id="2703815"/>
    <lineage>
        <taxon>Bacteria</taxon>
        <taxon>Candidatus Macinerneyibacteriota</taxon>
        <taxon>Candidatus Mcinerneyibacteria</taxon>
        <taxon>Candidatus Mcinerneyibacteriales</taxon>
        <taxon>Candidatus Mcinerneyibacteriaceae</taxon>
        <taxon>Candidatus Mcinerneyibacterium</taxon>
    </lineage>
</organism>
<dbReference type="EMBL" id="VSIX01000050">
    <property type="protein sequence ID" value="TYB31159.1"/>
    <property type="molecule type" value="Genomic_DNA"/>
</dbReference>
<dbReference type="Gene3D" id="3.30.70.1440">
    <property type="entry name" value="Multidrug efflux transporter AcrB pore domain"/>
    <property type="match status" value="1"/>
</dbReference>
<feature type="transmembrane region" description="Helical" evidence="1">
    <location>
        <begin position="389"/>
        <end position="414"/>
    </location>
</feature>